<dbReference type="Proteomes" id="UP000767446">
    <property type="component" value="Unassembled WGS sequence"/>
</dbReference>
<proteinExistence type="predicted"/>
<dbReference type="Pfam" id="PF14516">
    <property type="entry name" value="AAA_35"/>
    <property type="match status" value="1"/>
</dbReference>
<dbReference type="EMBL" id="JADQBC010000053">
    <property type="protein sequence ID" value="MBR8828046.1"/>
    <property type="molecule type" value="Genomic_DNA"/>
</dbReference>
<dbReference type="SUPFAM" id="SSF52540">
    <property type="entry name" value="P-loop containing nucleoside triphosphate hydrolases"/>
    <property type="match status" value="1"/>
</dbReference>
<name>A0A941GRW8_9CHRO</name>
<comment type="caution">
    <text evidence="1">The sequence shown here is derived from an EMBL/GenBank/DDBJ whole genome shotgun (WGS) entry which is preliminary data.</text>
</comment>
<organism evidence="1 2">
    <name type="scientific">Gomphosphaeria aponina SAG 52.96 = DSM 107014</name>
    <dbReference type="NCBI Taxonomy" id="1521640"/>
    <lineage>
        <taxon>Bacteria</taxon>
        <taxon>Bacillati</taxon>
        <taxon>Cyanobacteriota</taxon>
        <taxon>Cyanophyceae</taxon>
        <taxon>Oscillatoriophycideae</taxon>
        <taxon>Chroococcales</taxon>
        <taxon>Gomphosphaeriaceae</taxon>
        <taxon>Gomphosphaeria</taxon>
    </lineage>
</organism>
<reference evidence="1" key="1">
    <citation type="submission" date="2021-02" db="EMBL/GenBank/DDBJ databases">
        <title>Metagenome analyses of Stigonema ocellatum DSM 106950, Chlorogloea purpurea SAG 13.99 and Gomphosphaeria aponina DSM 107014.</title>
        <authorList>
            <person name="Marter P."/>
            <person name="Huang S."/>
        </authorList>
    </citation>
    <scope>NUCLEOTIDE SEQUENCE</scope>
    <source>
        <strain evidence="1">JP213</strain>
    </source>
</reference>
<sequence length="443" mass="51425">MMTEEKKLLSYEEFNEIYDYELTRTERKVLRGFLAGKHKDVILDEIGVTNPGNYSHHMRKLCEKFEISRLSTLSDASQQLIKIFYKHKPELISMEVLEKTDLLISPPFPEGSVPLNSVFYVERPPIESSSYQEILKPGCLIRIKAPRQMGKTSLTNRILDFGVKQTKGYAVQLNLLEADQDTLSSLDKFLYWFCGNVGEQLNLEEELDKRWKGFRSSNQNCTKYFEQYVLPQINSPLFLALDEVDRIFQYPDIAPDFFGMLRVWHEKAKNEDIWQQLRLVVVYSTEVFIPLNINQSPFNVGMPIELPEFNSEQVGNLAYRHRLEWEDQQINELMAMVGGHPYLVRLAMYYLSMNELKLEDVLEKATTNEGIYSSHLLRLLASLEKDQDLADSLKKVVTADAKGGVELEPLQTYKLYSMGLVQQEGNKVKSRCNLYYQFFARVL</sequence>
<protein>
    <submittedName>
        <fullName evidence="1">AAA-like domain-containing protein</fullName>
    </submittedName>
</protein>
<accession>A0A941GRW8</accession>
<evidence type="ECO:0000313" key="2">
    <source>
        <dbReference type="Proteomes" id="UP000767446"/>
    </source>
</evidence>
<dbReference type="AlphaFoldDB" id="A0A941GRW8"/>
<dbReference type="InterPro" id="IPR027417">
    <property type="entry name" value="P-loop_NTPase"/>
</dbReference>
<evidence type="ECO:0000313" key="1">
    <source>
        <dbReference type="EMBL" id="MBR8828046.1"/>
    </source>
</evidence>
<dbReference type="Gene3D" id="3.40.50.300">
    <property type="entry name" value="P-loop containing nucleotide triphosphate hydrolases"/>
    <property type="match status" value="1"/>
</dbReference>
<gene>
    <name evidence="1" type="ORF">DSM107014_09125</name>
</gene>